<keyword evidence="11" id="KW-1185">Reference proteome</keyword>
<comment type="caution">
    <text evidence="10">The sequence shown here is derived from an EMBL/GenBank/DDBJ whole genome shotgun (WGS) entry which is preliminary data.</text>
</comment>
<feature type="domain" description="Septum site-determining protein MinC N-terminal" evidence="8">
    <location>
        <begin position="5"/>
        <end position="79"/>
    </location>
</feature>
<evidence type="ECO:0000313" key="11">
    <source>
        <dbReference type="Proteomes" id="UP000260812"/>
    </source>
</evidence>
<evidence type="ECO:0000259" key="7">
    <source>
        <dbReference type="Pfam" id="PF03775"/>
    </source>
</evidence>
<evidence type="ECO:0000256" key="5">
    <source>
        <dbReference type="ARBA" id="ARBA00046874"/>
    </source>
</evidence>
<keyword evidence="3 6" id="KW-0717">Septation</keyword>
<dbReference type="HAMAP" id="MF_00267">
    <property type="entry name" value="MinC"/>
    <property type="match status" value="1"/>
</dbReference>
<comment type="similarity">
    <text evidence="1 6">Belongs to the MinC family.</text>
</comment>
<protein>
    <recommendedName>
        <fullName evidence="6">Probable septum site-determining protein MinC</fullName>
    </recommendedName>
</protein>
<gene>
    <name evidence="6" type="primary">minC</name>
    <name evidence="10" type="ORF">DWY69_24180</name>
    <name evidence="9" type="ORF">DXC51_17865</name>
</gene>
<organism evidence="10 12">
    <name type="scientific">Eisenbergiella massiliensis</name>
    <dbReference type="NCBI Taxonomy" id="1720294"/>
    <lineage>
        <taxon>Bacteria</taxon>
        <taxon>Bacillati</taxon>
        <taxon>Bacillota</taxon>
        <taxon>Clostridia</taxon>
        <taxon>Lachnospirales</taxon>
        <taxon>Lachnospiraceae</taxon>
        <taxon>Eisenbergiella</taxon>
    </lineage>
</organism>
<keyword evidence="4 6" id="KW-0131">Cell cycle</keyword>
<dbReference type="Pfam" id="PF22642">
    <property type="entry name" value="MinC_N_1"/>
    <property type="match status" value="1"/>
</dbReference>
<dbReference type="Proteomes" id="UP000260812">
    <property type="component" value="Unassembled WGS sequence"/>
</dbReference>
<dbReference type="PANTHER" id="PTHR34108:SF1">
    <property type="entry name" value="SEPTUM SITE-DETERMINING PROTEIN MINC"/>
    <property type="match status" value="1"/>
</dbReference>
<dbReference type="Pfam" id="PF03775">
    <property type="entry name" value="MinC_C"/>
    <property type="match status" value="1"/>
</dbReference>
<evidence type="ECO:0000313" key="9">
    <source>
        <dbReference type="EMBL" id="RGE57879.1"/>
    </source>
</evidence>
<evidence type="ECO:0000256" key="3">
    <source>
        <dbReference type="ARBA" id="ARBA00023210"/>
    </source>
</evidence>
<dbReference type="GO" id="GO:0000902">
    <property type="term" value="P:cell morphogenesis"/>
    <property type="evidence" value="ECO:0007669"/>
    <property type="project" value="InterPro"/>
</dbReference>
<name>A0A3E3IHF9_9FIRM</name>
<keyword evidence="2 6" id="KW-0132">Cell division</keyword>
<reference evidence="10 12" key="1">
    <citation type="submission" date="2018-08" db="EMBL/GenBank/DDBJ databases">
        <title>A genome reference for cultivated species of the human gut microbiota.</title>
        <authorList>
            <person name="Zou Y."/>
            <person name="Xue W."/>
            <person name="Luo G."/>
        </authorList>
    </citation>
    <scope>NUCLEOTIDE SEQUENCE [LARGE SCALE GENOMIC DNA]</scope>
    <source>
        <strain evidence="10 12">AF26-4BH</strain>
        <strain evidence="9">TF05-5AC</strain>
    </source>
</reference>
<dbReference type="SUPFAM" id="SSF63848">
    <property type="entry name" value="Cell-division inhibitor MinC, C-terminal domain"/>
    <property type="match status" value="1"/>
</dbReference>
<dbReference type="InterPro" id="IPR016098">
    <property type="entry name" value="CAP/MinC_C"/>
</dbReference>
<evidence type="ECO:0000256" key="2">
    <source>
        <dbReference type="ARBA" id="ARBA00022618"/>
    </source>
</evidence>
<comment type="subunit">
    <text evidence="5 6">Interacts with MinD and FtsZ.</text>
</comment>
<evidence type="ECO:0000256" key="6">
    <source>
        <dbReference type="HAMAP-Rule" id="MF_00267"/>
    </source>
</evidence>
<accession>A0A3E3IHF9</accession>
<dbReference type="Gene3D" id="3.30.160.540">
    <property type="match status" value="1"/>
</dbReference>
<dbReference type="Gene3D" id="2.160.20.70">
    <property type="match status" value="1"/>
</dbReference>
<dbReference type="InterPro" id="IPR013033">
    <property type="entry name" value="MinC"/>
</dbReference>
<dbReference type="OrthoDB" id="9790810at2"/>
<dbReference type="PANTHER" id="PTHR34108">
    <property type="entry name" value="SEPTUM SITE-DETERMINING PROTEIN MINC"/>
    <property type="match status" value="1"/>
</dbReference>
<sequence>MKNAVIVKSFQSGLILYLDKEIEFEELLEEAAAKFKESERFFKDAAVAVSFVGRSLTLEEETRLVEAIMDNSSLNITCIVGRDEETERFYARALECVGRKKAQEESAGQFYRGTLRKGQILETESSIIVLGDVNPGSSVISAGDIVVLGSLRGNAYAGGSGRSEHYVAALEMAPQKIKIGDFKYITNEKSKWAFGSKREERTDGNPGGIQPQMAYVENNSIILKPITNELLNAR</sequence>
<dbReference type="RefSeq" id="WP_025490078.1">
    <property type="nucleotide sequence ID" value="NZ_JBKUNB010000003.1"/>
</dbReference>
<proteinExistence type="inferred from homology"/>
<dbReference type="EMBL" id="QVLU01000029">
    <property type="protein sequence ID" value="RGE66462.1"/>
    <property type="molecule type" value="Genomic_DNA"/>
</dbReference>
<dbReference type="InterPro" id="IPR005526">
    <property type="entry name" value="Septum_form_inhib_MinC_C"/>
</dbReference>
<evidence type="ECO:0000256" key="4">
    <source>
        <dbReference type="ARBA" id="ARBA00023306"/>
    </source>
</evidence>
<evidence type="ECO:0000256" key="1">
    <source>
        <dbReference type="ARBA" id="ARBA00006291"/>
    </source>
</evidence>
<dbReference type="Proteomes" id="UP000261166">
    <property type="component" value="Unassembled WGS sequence"/>
</dbReference>
<dbReference type="AlphaFoldDB" id="A0A3E3IHF9"/>
<evidence type="ECO:0000259" key="8">
    <source>
        <dbReference type="Pfam" id="PF22642"/>
    </source>
</evidence>
<dbReference type="GO" id="GO:1901891">
    <property type="term" value="P:regulation of cell septum assembly"/>
    <property type="evidence" value="ECO:0007669"/>
    <property type="project" value="InterPro"/>
</dbReference>
<dbReference type="GO" id="GO:0000917">
    <property type="term" value="P:division septum assembly"/>
    <property type="evidence" value="ECO:0007669"/>
    <property type="project" value="UniProtKB-KW"/>
</dbReference>
<dbReference type="EMBL" id="QVLV01000013">
    <property type="protein sequence ID" value="RGE57879.1"/>
    <property type="molecule type" value="Genomic_DNA"/>
</dbReference>
<evidence type="ECO:0000313" key="10">
    <source>
        <dbReference type="EMBL" id="RGE66462.1"/>
    </source>
</evidence>
<evidence type="ECO:0000313" key="12">
    <source>
        <dbReference type="Proteomes" id="UP000261166"/>
    </source>
</evidence>
<feature type="domain" description="Septum formation inhibitor MinC C-terminal" evidence="7">
    <location>
        <begin position="111"/>
        <end position="191"/>
    </location>
</feature>
<dbReference type="InterPro" id="IPR055219">
    <property type="entry name" value="MinC_N_1"/>
</dbReference>
<comment type="function">
    <text evidence="6">Cell division inhibitor that blocks the formation of polar Z ring septums. Rapidly oscillates between the poles of the cell to destabilize FtsZ filaments that have formed before they mature into polar Z rings. Prevents FtsZ polymerization.</text>
</comment>
<dbReference type="InterPro" id="IPR036145">
    <property type="entry name" value="MinC_C_sf"/>
</dbReference>
<dbReference type="GeneID" id="97988686"/>